<keyword evidence="5" id="KW-1133">Transmembrane helix</keyword>
<comment type="caution">
    <text evidence="12">The sequence shown here is derived from an EMBL/GenBank/DDBJ whole genome shotgun (WGS) entry which is preliminary data.</text>
</comment>
<comment type="caution">
    <text evidence="10">Lacks conserved residue(s) required for the propagation of feature annotation.</text>
</comment>
<dbReference type="InterPro" id="IPR050685">
    <property type="entry name" value="LDLR"/>
</dbReference>
<evidence type="ECO:0000256" key="8">
    <source>
        <dbReference type="ARBA" id="ARBA00023170"/>
    </source>
</evidence>
<evidence type="ECO:0000256" key="2">
    <source>
        <dbReference type="ARBA" id="ARBA00004308"/>
    </source>
</evidence>
<evidence type="ECO:0000256" key="10">
    <source>
        <dbReference type="PROSITE-ProRule" id="PRU00124"/>
    </source>
</evidence>
<dbReference type="GO" id="GO:0012505">
    <property type="term" value="C:endomembrane system"/>
    <property type="evidence" value="ECO:0007669"/>
    <property type="project" value="UniProtKB-SubCell"/>
</dbReference>
<dbReference type="Proteomes" id="UP000887013">
    <property type="component" value="Unassembled WGS sequence"/>
</dbReference>
<feature type="signal peptide" evidence="11">
    <location>
        <begin position="1"/>
        <end position="21"/>
    </location>
</feature>
<dbReference type="PROSITE" id="PS51257">
    <property type="entry name" value="PROKAR_LIPOPROTEIN"/>
    <property type="match status" value="1"/>
</dbReference>
<dbReference type="Pfam" id="PF00057">
    <property type="entry name" value="Ldl_recept_a"/>
    <property type="match status" value="2"/>
</dbReference>
<evidence type="ECO:0000256" key="1">
    <source>
        <dbReference type="ARBA" id="ARBA00004167"/>
    </source>
</evidence>
<dbReference type="OrthoDB" id="6417921at2759"/>
<dbReference type="EMBL" id="BMAW01085213">
    <property type="protein sequence ID" value="GFU41895.1"/>
    <property type="molecule type" value="Genomic_DNA"/>
</dbReference>
<proteinExistence type="predicted"/>
<reference evidence="12" key="1">
    <citation type="submission" date="2020-08" db="EMBL/GenBank/DDBJ databases">
        <title>Multicomponent nature underlies the extraordinary mechanical properties of spider dragline silk.</title>
        <authorList>
            <person name="Kono N."/>
            <person name="Nakamura H."/>
            <person name="Mori M."/>
            <person name="Yoshida Y."/>
            <person name="Ohtoshi R."/>
            <person name="Malay A.D."/>
            <person name="Moran D.A.P."/>
            <person name="Tomita M."/>
            <person name="Numata K."/>
            <person name="Arakawa K."/>
        </authorList>
    </citation>
    <scope>NUCLEOTIDE SEQUENCE</scope>
</reference>
<name>A0A8X6UJX5_NEPPI</name>
<dbReference type="PANTHER" id="PTHR24270:SF62">
    <property type="entry name" value="LOW-DENSITY LIPOPROTEIN RECEPTOR-RELATED PROTEIN 2"/>
    <property type="match status" value="1"/>
</dbReference>
<evidence type="ECO:0000256" key="5">
    <source>
        <dbReference type="ARBA" id="ARBA00022989"/>
    </source>
</evidence>
<evidence type="ECO:0000256" key="3">
    <source>
        <dbReference type="ARBA" id="ARBA00022692"/>
    </source>
</evidence>
<gene>
    <name evidence="12" type="primary">AVEN_56725_1</name>
    <name evidence="12" type="ORF">NPIL_675431</name>
</gene>
<protein>
    <submittedName>
        <fullName evidence="12">Uncharacterized protein</fullName>
    </submittedName>
</protein>
<dbReference type="PROSITE" id="PS50068">
    <property type="entry name" value="LDLRA_2"/>
    <property type="match status" value="2"/>
</dbReference>
<keyword evidence="8" id="KW-0675">Receptor</keyword>
<sequence>MRATQVVGALLLWTLFHYVTGSGVACRSGFFKCSLGNCIPRAWFCDFEEQCIDGSDENYCFIVDATPCPLGWFRCAENFRCVPSYWLCDGMKDCHDGSDENNCGKNESKIPGIAATKEKEEVAIKVKKYLKDPKFTAAKERLISWFKQRRKSGSTIDKWGSQLHRVAVALYLADESIFSPGNATGQEISYELTIQLLRRLSK</sequence>
<feature type="disulfide bond" evidence="10">
    <location>
        <begin position="45"/>
        <end position="60"/>
    </location>
</feature>
<keyword evidence="13" id="KW-1185">Reference proteome</keyword>
<dbReference type="PRINTS" id="PR00261">
    <property type="entry name" value="LDLRECEPTOR"/>
</dbReference>
<dbReference type="GO" id="GO:0016192">
    <property type="term" value="P:vesicle-mediated transport"/>
    <property type="evidence" value="ECO:0007669"/>
    <property type="project" value="UniProtKB-ARBA"/>
</dbReference>
<dbReference type="PANTHER" id="PTHR24270">
    <property type="entry name" value="LOW-DENSITY LIPOPROTEIN RECEPTOR-RELATED"/>
    <property type="match status" value="1"/>
</dbReference>
<dbReference type="AlphaFoldDB" id="A0A8X6UJX5"/>
<feature type="disulfide bond" evidence="10">
    <location>
        <begin position="33"/>
        <end position="51"/>
    </location>
</feature>
<evidence type="ECO:0000313" key="13">
    <source>
        <dbReference type="Proteomes" id="UP000887013"/>
    </source>
</evidence>
<evidence type="ECO:0000256" key="6">
    <source>
        <dbReference type="ARBA" id="ARBA00023136"/>
    </source>
</evidence>
<evidence type="ECO:0000256" key="4">
    <source>
        <dbReference type="ARBA" id="ARBA00022737"/>
    </source>
</evidence>
<dbReference type="InterPro" id="IPR036055">
    <property type="entry name" value="LDL_receptor-like_sf"/>
</dbReference>
<evidence type="ECO:0000313" key="12">
    <source>
        <dbReference type="EMBL" id="GFU41895.1"/>
    </source>
</evidence>
<evidence type="ECO:0000256" key="9">
    <source>
        <dbReference type="ARBA" id="ARBA00023180"/>
    </source>
</evidence>
<feature type="chain" id="PRO_5036496874" evidence="11">
    <location>
        <begin position="22"/>
        <end position="202"/>
    </location>
</feature>
<feature type="disulfide bond" evidence="10">
    <location>
        <begin position="26"/>
        <end position="38"/>
    </location>
</feature>
<keyword evidence="3" id="KW-0812">Transmembrane</keyword>
<keyword evidence="7 10" id="KW-1015">Disulfide bond</keyword>
<keyword evidence="6" id="KW-0472">Membrane</keyword>
<dbReference type="PROSITE" id="PS01209">
    <property type="entry name" value="LDLRA_1"/>
    <property type="match status" value="1"/>
</dbReference>
<keyword evidence="4" id="KW-0677">Repeat</keyword>
<dbReference type="FunFam" id="4.10.400.10:FF:000045">
    <property type="entry name" value="Low-density lipoprotein receptor-related protein 2"/>
    <property type="match status" value="1"/>
</dbReference>
<dbReference type="GO" id="GO:0005886">
    <property type="term" value="C:plasma membrane"/>
    <property type="evidence" value="ECO:0007669"/>
    <property type="project" value="TreeGrafter"/>
</dbReference>
<comment type="subcellular location">
    <subcellularLocation>
        <location evidence="2">Endomembrane system</location>
    </subcellularLocation>
    <subcellularLocation>
        <location evidence="1">Membrane</location>
        <topology evidence="1">Single-pass membrane protein</topology>
    </subcellularLocation>
</comment>
<dbReference type="Gene3D" id="4.10.400.10">
    <property type="entry name" value="Low-density Lipoprotein Receptor"/>
    <property type="match status" value="2"/>
</dbReference>
<evidence type="ECO:0000256" key="11">
    <source>
        <dbReference type="SAM" id="SignalP"/>
    </source>
</evidence>
<organism evidence="12 13">
    <name type="scientific">Nephila pilipes</name>
    <name type="common">Giant wood spider</name>
    <name type="synonym">Nephila maculata</name>
    <dbReference type="NCBI Taxonomy" id="299642"/>
    <lineage>
        <taxon>Eukaryota</taxon>
        <taxon>Metazoa</taxon>
        <taxon>Ecdysozoa</taxon>
        <taxon>Arthropoda</taxon>
        <taxon>Chelicerata</taxon>
        <taxon>Arachnida</taxon>
        <taxon>Araneae</taxon>
        <taxon>Araneomorphae</taxon>
        <taxon>Entelegynae</taxon>
        <taxon>Araneoidea</taxon>
        <taxon>Nephilidae</taxon>
        <taxon>Nephila</taxon>
    </lineage>
</organism>
<accession>A0A8X6UJX5</accession>
<dbReference type="SMART" id="SM00192">
    <property type="entry name" value="LDLa"/>
    <property type="match status" value="2"/>
</dbReference>
<dbReference type="InterPro" id="IPR002172">
    <property type="entry name" value="LDrepeatLR_classA_rpt"/>
</dbReference>
<evidence type="ECO:0000256" key="7">
    <source>
        <dbReference type="ARBA" id="ARBA00023157"/>
    </source>
</evidence>
<dbReference type="CDD" id="cd00112">
    <property type="entry name" value="LDLa"/>
    <property type="match status" value="2"/>
</dbReference>
<dbReference type="SUPFAM" id="SSF57424">
    <property type="entry name" value="LDL receptor-like module"/>
    <property type="match status" value="2"/>
</dbReference>
<dbReference type="InterPro" id="IPR023415">
    <property type="entry name" value="LDLR_class-A_CS"/>
</dbReference>
<keyword evidence="9" id="KW-0325">Glycoprotein</keyword>
<feature type="disulfide bond" evidence="10">
    <location>
        <begin position="88"/>
        <end position="103"/>
    </location>
</feature>
<keyword evidence="11" id="KW-0732">Signal</keyword>